<dbReference type="PANTHER" id="PTHR11695:SF294">
    <property type="entry name" value="RETICULON-4-INTERACTING PROTEIN 1, MITOCHONDRIAL"/>
    <property type="match status" value="1"/>
</dbReference>
<dbReference type="Gene3D" id="3.40.50.720">
    <property type="entry name" value="NAD(P)-binding Rossmann-like Domain"/>
    <property type="match status" value="1"/>
</dbReference>
<dbReference type="Pfam" id="PF13602">
    <property type="entry name" value="ADH_zinc_N_2"/>
    <property type="match status" value="1"/>
</dbReference>
<dbReference type="PANTHER" id="PTHR11695">
    <property type="entry name" value="ALCOHOL DEHYDROGENASE RELATED"/>
    <property type="match status" value="1"/>
</dbReference>
<dbReference type="InterPro" id="IPR036291">
    <property type="entry name" value="NAD(P)-bd_dom_sf"/>
</dbReference>
<dbReference type="Gene3D" id="3.90.180.10">
    <property type="entry name" value="Medium-chain alcohol dehydrogenases, catalytic domain"/>
    <property type="match status" value="1"/>
</dbReference>
<evidence type="ECO:0000256" key="1">
    <source>
        <dbReference type="ARBA" id="ARBA00023002"/>
    </source>
</evidence>
<dbReference type="SUPFAM" id="SSF50129">
    <property type="entry name" value="GroES-like"/>
    <property type="match status" value="1"/>
</dbReference>
<accession>A0ABT3Z327</accession>
<dbReference type="PROSITE" id="PS01162">
    <property type="entry name" value="QOR_ZETA_CRYSTAL"/>
    <property type="match status" value="1"/>
</dbReference>
<dbReference type="InterPro" id="IPR011032">
    <property type="entry name" value="GroES-like_sf"/>
</dbReference>
<dbReference type="SUPFAM" id="SSF51735">
    <property type="entry name" value="NAD(P)-binding Rossmann-fold domains"/>
    <property type="match status" value="1"/>
</dbReference>
<dbReference type="InterPro" id="IPR002364">
    <property type="entry name" value="Quin_OxRdtase/zeta-crystal_CS"/>
</dbReference>
<organism evidence="3 4">
    <name type="scientific">Hoeflea algicola</name>
    <dbReference type="NCBI Taxonomy" id="2983763"/>
    <lineage>
        <taxon>Bacteria</taxon>
        <taxon>Pseudomonadati</taxon>
        <taxon>Pseudomonadota</taxon>
        <taxon>Alphaproteobacteria</taxon>
        <taxon>Hyphomicrobiales</taxon>
        <taxon>Rhizobiaceae</taxon>
        <taxon>Hoeflea</taxon>
    </lineage>
</organism>
<evidence type="ECO:0000313" key="4">
    <source>
        <dbReference type="Proteomes" id="UP001073227"/>
    </source>
</evidence>
<feature type="domain" description="Enoyl reductase (ER)" evidence="2">
    <location>
        <begin position="16"/>
        <end position="304"/>
    </location>
</feature>
<protein>
    <submittedName>
        <fullName evidence="3">NADP-dependent oxidoreductase</fullName>
    </submittedName>
</protein>
<dbReference type="EMBL" id="JAOVZR010000001">
    <property type="protein sequence ID" value="MCY0146170.1"/>
    <property type="molecule type" value="Genomic_DNA"/>
</dbReference>
<keyword evidence="4" id="KW-1185">Reference proteome</keyword>
<dbReference type="Proteomes" id="UP001073227">
    <property type="component" value="Unassembled WGS sequence"/>
</dbReference>
<evidence type="ECO:0000313" key="3">
    <source>
        <dbReference type="EMBL" id="MCY0146170.1"/>
    </source>
</evidence>
<dbReference type="InterPro" id="IPR013154">
    <property type="entry name" value="ADH-like_N"/>
</dbReference>
<gene>
    <name evidence="3" type="ORF">OEG84_00160</name>
</gene>
<sequence>MKAAIINAYAAGIEIGDIDAPRIAEDSVLIDVYAASLNPIDNILRAGHMQDYIPLSFPHVMGYDVSGVVREVGANVTRFKPGDAVYARPNQDDAGSLAEVARIKESELALKPINISHAEAASIPLAGLTAWQAIVDKAGLKKGQKILIHAGSGGVGTLAIQIAKHLGAYVATTTSDKNADLVRSLGADKVIDYKTEKFDELLSDYDVVFDMMGGETMNRSFKVLKKGGVLVSIKGQDSEGNAEKHGVRFEAFFMSPDGAQLAELSALIEAGTVKPVIDSSYELSAVSEAYDHLADGHAAGKIVVTIR</sequence>
<keyword evidence="1" id="KW-0560">Oxidoreductase</keyword>
<dbReference type="SMART" id="SM00829">
    <property type="entry name" value="PKS_ER"/>
    <property type="match status" value="1"/>
</dbReference>
<proteinExistence type="predicted"/>
<dbReference type="Pfam" id="PF08240">
    <property type="entry name" value="ADH_N"/>
    <property type="match status" value="1"/>
</dbReference>
<evidence type="ECO:0000259" key="2">
    <source>
        <dbReference type="SMART" id="SM00829"/>
    </source>
</evidence>
<dbReference type="CDD" id="cd05289">
    <property type="entry name" value="MDR_like_2"/>
    <property type="match status" value="1"/>
</dbReference>
<name>A0ABT3Z327_9HYPH</name>
<comment type="caution">
    <text evidence="3">The sequence shown here is derived from an EMBL/GenBank/DDBJ whole genome shotgun (WGS) entry which is preliminary data.</text>
</comment>
<dbReference type="InterPro" id="IPR020843">
    <property type="entry name" value="ER"/>
</dbReference>
<dbReference type="InterPro" id="IPR050700">
    <property type="entry name" value="YIM1/Zinc_Alcohol_DH_Fams"/>
</dbReference>
<reference evidence="3" key="1">
    <citation type="submission" date="2022-10" db="EMBL/GenBank/DDBJ databases">
        <title>Hoeflea sp. G2-23, isolated from marine algae.</title>
        <authorList>
            <person name="Kristyanto S."/>
            <person name="Kim J.M."/>
            <person name="Jeon C.O."/>
        </authorList>
    </citation>
    <scope>NUCLEOTIDE SEQUENCE</scope>
    <source>
        <strain evidence="3">G2-23</strain>
    </source>
</reference>
<dbReference type="RefSeq" id="WP_267651860.1">
    <property type="nucleotide sequence ID" value="NZ_JAOVZR010000001.1"/>
</dbReference>